<evidence type="ECO:0000256" key="3">
    <source>
        <dbReference type="ARBA" id="ARBA00022679"/>
    </source>
</evidence>
<dbReference type="InterPro" id="IPR029063">
    <property type="entry name" value="SAM-dependent_MTases_sf"/>
</dbReference>
<dbReference type="PANTHER" id="PTHR44942:SF4">
    <property type="entry name" value="METHYLTRANSFERASE TYPE 11 DOMAIN-CONTAINING PROTEIN"/>
    <property type="match status" value="1"/>
</dbReference>
<dbReference type="CDD" id="cd02440">
    <property type="entry name" value="AdoMet_MTases"/>
    <property type="match status" value="1"/>
</dbReference>
<evidence type="ECO:0000256" key="1">
    <source>
        <dbReference type="ARBA" id="ARBA00008361"/>
    </source>
</evidence>
<keyword evidence="2 5" id="KW-0489">Methyltransferase</keyword>
<dbReference type="InParanoid" id="A0A5J5EHR0"/>
<dbReference type="Gene3D" id="3.40.50.150">
    <property type="entry name" value="Vaccinia Virus protein VP39"/>
    <property type="match status" value="1"/>
</dbReference>
<keyword evidence="6" id="KW-1185">Reference proteome</keyword>
<comment type="similarity">
    <text evidence="1">Belongs to the methyltransferase superfamily.</text>
</comment>
<dbReference type="EMBL" id="VXIS01000321">
    <property type="protein sequence ID" value="KAA8894657.1"/>
    <property type="molecule type" value="Genomic_DNA"/>
</dbReference>
<organism evidence="5 6">
    <name type="scientific">Sphaerosporella brunnea</name>
    <dbReference type="NCBI Taxonomy" id="1250544"/>
    <lineage>
        <taxon>Eukaryota</taxon>
        <taxon>Fungi</taxon>
        <taxon>Dikarya</taxon>
        <taxon>Ascomycota</taxon>
        <taxon>Pezizomycotina</taxon>
        <taxon>Pezizomycetes</taxon>
        <taxon>Pezizales</taxon>
        <taxon>Pyronemataceae</taxon>
        <taxon>Sphaerosporella</taxon>
    </lineage>
</organism>
<keyword evidence="3 5" id="KW-0808">Transferase</keyword>
<feature type="domain" description="Methyltransferase type 11" evidence="4">
    <location>
        <begin position="49"/>
        <end position="139"/>
    </location>
</feature>
<dbReference type="Proteomes" id="UP000326924">
    <property type="component" value="Unassembled WGS sequence"/>
</dbReference>
<dbReference type="Pfam" id="PF08241">
    <property type="entry name" value="Methyltransf_11"/>
    <property type="match status" value="1"/>
</dbReference>
<dbReference type="PANTHER" id="PTHR44942">
    <property type="entry name" value="METHYLTRANSF_11 DOMAIN-CONTAINING PROTEIN"/>
    <property type="match status" value="1"/>
</dbReference>
<reference evidence="5 6" key="1">
    <citation type="submission" date="2019-09" db="EMBL/GenBank/DDBJ databases">
        <title>Draft genome of the ectomycorrhizal ascomycete Sphaerosporella brunnea.</title>
        <authorList>
            <consortium name="DOE Joint Genome Institute"/>
            <person name="Benucci G.M."/>
            <person name="Marozzi G."/>
            <person name="Antonielli L."/>
            <person name="Sanchez S."/>
            <person name="Marco P."/>
            <person name="Wang X."/>
            <person name="Falini L.B."/>
            <person name="Barry K."/>
            <person name="Haridas S."/>
            <person name="Lipzen A."/>
            <person name="Labutti K."/>
            <person name="Grigoriev I.V."/>
            <person name="Murat C."/>
            <person name="Martin F."/>
            <person name="Albertini E."/>
            <person name="Donnini D."/>
            <person name="Bonito G."/>
        </authorList>
    </citation>
    <scope>NUCLEOTIDE SEQUENCE [LARGE SCALE GENOMIC DNA]</scope>
    <source>
        <strain evidence="5 6">Sb_GMNB300</strain>
    </source>
</reference>
<name>A0A5J5EHR0_9PEZI</name>
<dbReference type="GO" id="GO:0032259">
    <property type="term" value="P:methylation"/>
    <property type="evidence" value="ECO:0007669"/>
    <property type="project" value="UniProtKB-KW"/>
</dbReference>
<sequence length="287" mass="32213">MSPINAVAQSGFSSADSYDAHRPSYNPAAVEFLISTLGLAGKSQAKLAEIASGTGKFTSLLSARPENFETIAVEPHGQMREVLQKKALQGVAVREGNALAVPIEDGWADSVIAAQAFHWFATAEALQEFGRILRPHGSLGFIWNVEDYNQARTFACATAWETAMRDLNWKYTTDTAPRFKDGKWKAVFEEKSEDRFHRPIHEKLFREKFWVTREGLWKRWNTLSNIANLNPQDNANLRVQFDKVLDNAEDLVTNERGEIEIHSTCIVAWTALRQILWGACDGSNISK</sequence>
<protein>
    <submittedName>
        <fullName evidence="5">Putative 2-heptaprenyl-1,4-naphthoquinone methyltransferase</fullName>
    </submittedName>
</protein>
<evidence type="ECO:0000313" key="6">
    <source>
        <dbReference type="Proteomes" id="UP000326924"/>
    </source>
</evidence>
<proteinExistence type="inferred from homology"/>
<comment type="caution">
    <text evidence="5">The sequence shown here is derived from an EMBL/GenBank/DDBJ whole genome shotgun (WGS) entry which is preliminary data.</text>
</comment>
<dbReference type="SUPFAM" id="SSF53335">
    <property type="entry name" value="S-adenosyl-L-methionine-dependent methyltransferases"/>
    <property type="match status" value="1"/>
</dbReference>
<evidence type="ECO:0000313" key="5">
    <source>
        <dbReference type="EMBL" id="KAA8894657.1"/>
    </source>
</evidence>
<accession>A0A5J5EHR0</accession>
<gene>
    <name evidence="5" type="ORF">FN846DRAFT_786058</name>
</gene>
<dbReference type="GO" id="GO:0008757">
    <property type="term" value="F:S-adenosylmethionine-dependent methyltransferase activity"/>
    <property type="evidence" value="ECO:0007669"/>
    <property type="project" value="InterPro"/>
</dbReference>
<evidence type="ECO:0000256" key="2">
    <source>
        <dbReference type="ARBA" id="ARBA00022603"/>
    </source>
</evidence>
<dbReference type="InterPro" id="IPR051052">
    <property type="entry name" value="Diverse_substrate_MTase"/>
</dbReference>
<dbReference type="InterPro" id="IPR013216">
    <property type="entry name" value="Methyltransf_11"/>
</dbReference>
<dbReference type="AlphaFoldDB" id="A0A5J5EHR0"/>
<evidence type="ECO:0000259" key="4">
    <source>
        <dbReference type="Pfam" id="PF08241"/>
    </source>
</evidence>
<dbReference type="OrthoDB" id="10027013at2759"/>